<dbReference type="GO" id="GO:0005886">
    <property type="term" value="C:plasma membrane"/>
    <property type="evidence" value="ECO:0007669"/>
    <property type="project" value="UniProtKB-SubCell"/>
</dbReference>
<evidence type="ECO:0000256" key="5">
    <source>
        <dbReference type="ARBA" id="ARBA00022856"/>
    </source>
</evidence>
<evidence type="ECO:0000256" key="4">
    <source>
        <dbReference type="ARBA" id="ARBA00022692"/>
    </source>
</evidence>
<reference evidence="12" key="1">
    <citation type="journal article" date="2021" name="Microorganisms">
        <title>Acidisoma silvae sp. nov. and Acidisomacellulosilytica sp. nov., Two Acidophilic Bacteria Isolated from Decaying Wood, Hydrolyzing Cellulose and Producing Poly-3-hydroxybutyrate.</title>
        <authorList>
            <person name="Mieszkin S."/>
            <person name="Pouder E."/>
            <person name="Uroz S."/>
            <person name="Simon-Colin C."/>
            <person name="Alain K."/>
        </authorList>
    </citation>
    <scope>NUCLEOTIDE SEQUENCE</scope>
    <source>
        <strain evidence="12">HW T2.11</strain>
    </source>
</reference>
<evidence type="ECO:0000256" key="6">
    <source>
        <dbReference type="ARBA" id="ARBA00022927"/>
    </source>
</evidence>
<organism evidence="12 13">
    <name type="scientific">Acidisoma silvae</name>
    <dbReference type="NCBI Taxonomy" id="2802396"/>
    <lineage>
        <taxon>Bacteria</taxon>
        <taxon>Pseudomonadati</taxon>
        <taxon>Pseudomonadota</taxon>
        <taxon>Alphaproteobacteria</taxon>
        <taxon>Acetobacterales</taxon>
        <taxon>Acidocellaceae</taxon>
        <taxon>Acidisoma</taxon>
    </lineage>
</organism>
<accession>A0A963YW28</accession>
<reference evidence="12" key="2">
    <citation type="submission" date="2021-01" db="EMBL/GenBank/DDBJ databases">
        <authorList>
            <person name="Mieszkin S."/>
            <person name="Pouder E."/>
            <person name="Alain K."/>
        </authorList>
    </citation>
    <scope>NUCLEOTIDE SEQUENCE</scope>
    <source>
        <strain evidence="12">HW T2.11</strain>
    </source>
</reference>
<dbReference type="GO" id="GO:0015031">
    <property type="term" value="P:protein transport"/>
    <property type="evidence" value="ECO:0007669"/>
    <property type="project" value="UniProtKB-KW"/>
</dbReference>
<dbReference type="RefSeq" id="WP_227323834.1">
    <property type="nucleotide sequence ID" value="NZ_JAESVB010000026.1"/>
</dbReference>
<evidence type="ECO:0000259" key="11">
    <source>
        <dbReference type="PROSITE" id="PS50928"/>
    </source>
</evidence>
<feature type="transmembrane region" description="Helical" evidence="10">
    <location>
        <begin position="253"/>
        <end position="276"/>
    </location>
</feature>
<dbReference type="CDD" id="cd06261">
    <property type="entry name" value="TM_PBP2"/>
    <property type="match status" value="1"/>
</dbReference>
<evidence type="ECO:0000256" key="9">
    <source>
        <dbReference type="ARBA" id="ARBA00024202"/>
    </source>
</evidence>
<keyword evidence="7 10" id="KW-1133">Transmembrane helix</keyword>
<keyword evidence="13" id="KW-1185">Reference proteome</keyword>
<dbReference type="AlphaFoldDB" id="A0A963YW28"/>
<keyword evidence="5" id="KW-0571">Peptide transport</keyword>
<evidence type="ECO:0000256" key="7">
    <source>
        <dbReference type="ARBA" id="ARBA00022989"/>
    </source>
</evidence>
<dbReference type="PANTHER" id="PTHR43386">
    <property type="entry name" value="OLIGOPEPTIDE TRANSPORT SYSTEM PERMEASE PROTEIN APPC"/>
    <property type="match status" value="1"/>
</dbReference>
<keyword evidence="2 10" id="KW-0813">Transport</keyword>
<dbReference type="GO" id="GO:0055085">
    <property type="term" value="P:transmembrane transport"/>
    <property type="evidence" value="ECO:0007669"/>
    <property type="project" value="InterPro"/>
</dbReference>
<dbReference type="InterPro" id="IPR035906">
    <property type="entry name" value="MetI-like_sf"/>
</dbReference>
<evidence type="ECO:0000313" key="13">
    <source>
        <dbReference type="Proteomes" id="UP000708298"/>
    </source>
</evidence>
<feature type="domain" description="ABC transmembrane type-1" evidence="11">
    <location>
        <begin position="87"/>
        <end position="276"/>
    </location>
</feature>
<keyword evidence="4 10" id="KW-0812">Transmembrane</keyword>
<dbReference type="EMBL" id="JAESVB010000026">
    <property type="protein sequence ID" value="MCB8878188.1"/>
    <property type="molecule type" value="Genomic_DNA"/>
</dbReference>
<feature type="transmembrane region" description="Helical" evidence="10">
    <location>
        <begin position="90"/>
        <end position="114"/>
    </location>
</feature>
<feature type="transmembrane region" description="Helical" evidence="10">
    <location>
        <begin position="126"/>
        <end position="146"/>
    </location>
</feature>
<gene>
    <name evidence="12" type="ORF">ASILVAE211_23595</name>
</gene>
<comment type="caution">
    <text evidence="12">The sequence shown here is derived from an EMBL/GenBank/DDBJ whole genome shotgun (WGS) entry which is preliminary data.</text>
</comment>
<comment type="subcellular location">
    <subcellularLocation>
        <location evidence="1 10">Cell membrane</location>
        <topology evidence="1 10">Multi-pass membrane protein</topology>
    </subcellularLocation>
</comment>
<dbReference type="Gene3D" id="1.10.3720.10">
    <property type="entry name" value="MetI-like"/>
    <property type="match status" value="1"/>
</dbReference>
<dbReference type="NCBIfam" id="NF045474">
    <property type="entry name" value="Opp2C"/>
    <property type="match status" value="1"/>
</dbReference>
<evidence type="ECO:0000256" key="10">
    <source>
        <dbReference type="RuleBase" id="RU363032"/>
    </source>
</evidence>
<keyword evidence="6" id="KW-0653">Protein transport</keyword>
<dbReference type="PANTHER" id="PTHR43386:SF1">
    <property type="entry name" value="D,D-DIPEPTIDE TRANSPORT SYSTEM PERMEASE PROTEIN DDPC-RELATED"/>
    <property type="match status" value="1"/>
</dbReference>
<evidence type="ECO:0000256" key="2">
    <source>
        <dbReference type="ARBA" id="ARBA00022448"/>
    </source>
</evidence>
<evidence type="ECO:0000256" key="1">
    <source>
        <dbReference type="ARBA" id="ARBA00004651"/>
    </source>
</evidence>
<dbReference type="PROSITE" id="PS50928">
    <property type="entry name" value="ABC_TM1"/>
    <property type="match status" value="1"/>
</dbReference>
<dbReference type="Pfam" id="PF12911">
    <property type="entry name" value="OppC_N"/>
    <property type="match status" value="1"/>
</dbReference>
<name>A0A963YW28_9PROT</name>
<keyword evidence="3" id="KW-1003">Cell membrane</keyword>
<dbReference type="InterPro" id="IPR025966">
    <property type="entry name" value="OppC_N"/>
</dbReference>
<protein>
    <submittedName>
        <fullName evidence="12">ABC transporter permease</fullName>
    </submittedName>
</protein>
<dbReference type="Pfam" id="PF00528">
    <property type="entry name" value="BPD_transp_1"/>
    <property type="match status" value="1"/>
</dbReference>
<keyword evidence="8 10" id="KW-0472">Membrane</keyword>
<dbReference type="InterPro" id="IPR000515">
    <property type="entry name" value="MetI-like"/>
</dbReference>
<dbReference type="InterPro" id="IPR050366">
    <property type="entry name" value="BP-dependent_transpt_permease"/>
</dbReference>
<sequence>MTTEIVDPLPATRRPKGIRRVLRRVSASVGLAITVIFLLLTVLAPLVAPYDPYDQDLSSALSPPSWIHLLGADQYGRDMLSRVLYGTRTALLAVVVADGLALAVGCTLGLLSGFFGGWVEAVIMRIVDMVLAFPYLLLALIIVAALGPGLTHSMIAIGIVYTPQYARLLRGQVLSVRQSDYVRASRALGASRLRLMLRHVLPNSVTPILVMATLQAGSVVVETAGLSFLGLGAQPPSPDWGALLADGQSYFLTAWWIATFPGLAIFLVVLGFNLLGDALRDHFDPRRSA</sequence>
<evidence type="ECO:0000256" key="3">
    <source>
        <dbReference type="ARBA" id="ARBA00022475"/>
    </source>
</evidence>
<dbReference type="InterPro" id="IPR053385">
    <property type="entry name" value="ABC_transport_permease"/>
</dbReference>
<feature type="transmembrane region" description="Helical" evidence="10">
    <location>
        <begin position="21"/>
        <end position="48"/>
    </location>
</feature>
<evidence type="ECO:0000313" key="12">
    <source>
        <dbReference type="EMBL" id="MCB8878188.1"/>
    </source>
</evidence>
<dbReference type="SUPFAM" id="SSF161098">
    <property type="entry name" value="MetI-like"/>
    <property type="match status" value="1"/>
</dbReference>
<dbReference type="GO" id="GO:0015833">
    <property type="term" value="P:peptide transport"/>
    <property type="evidence" value="ECO:0007669"/>
    <property type="project" value="UniProtKB-KW"/>
</dbReference>
<evidence type="ECO:0000256" key="8">
    <source>
        <dbReference type="ARBA" id="ARBA00023136"/>
    </source>
</evidence>
<proteinExistence type="inferred from homology"/>
<comment type="similarity">
    <text evidence="9">Belongs to the binding-protein-dependent transport system permease family. OppBC subfamily.</text>
</comment>
<dbReference type="Proteomes" id="UP000708298">
    <property type="component" value="Unassembled WGS sequence"/>
</dbReference>